<dbReference type="Gene3D" id="3.30.750.24">
    <property type="entry name" value="STAS domain"/>
    <property type="match status" value="1"/>
</dbReference>
<comment type="similarity">
    <text evidence="1 2">Belongs to the anti-sigma-factor antagonist family.</text>
</comment>
<dbReference type="InterPro" id="IPR036513">
    <property type="entry name" value="STAS_dom_sf"/>
</dbReference>
<dbReference type="Pfam" id="PF01740">
    <property type="entry name" value="STAS"/>
    <property type="match status" value="1"/>
</dbReference>
<dbReference type="EMBL" id="MKQR01000006">
    <property type="protein sequence ID" value="OLR94804.1"/>
    <property type="molecule type" value="Genomic_DNA"/>
</dbReference>
<evidence type="ECO:0000256" key="1">
    <source>
        <dbReference type="ARBA" id="ARBA00009013"/>
    </source>
</evidence>
<dbReference type="CDD" id="cd07043">
    <property type="entry name" value="STAS_anti-anti-sigma_factors"/>
    <property type="match status" value="1"/>
</dbReference>
<feature type="domain" description="STAS" evidence="3">
    <location>
        <begin position="22"/>
        <end position="112"/>
    </location>
</feature>
<comment type="caution">
    <text evidence="4">The sequence shown here is derived from an EMBL/GenBank/DDBJ whole genome shotgun (WGS) entry which is preliminary data.</text>
</comment>
<dbReference type="InterPro" id="IPR002645">
    <property type="entry name" value="STAS_dom"/>
</dbReference>
<dbReference type="NCBIfam" id="TIGR00377">
    <property type="entry name" value="ant_ant_sig"/>
    <property type="match status" value="1"/>
</dbReference>
<gene>
    <name evidence="4" type="ORF">BJP25_09220</name>
</gene>
<proteinExistence type="inferred from homology"/>
<dbReference type="GO" id="GO:0043856">
    <property type="term" value="F:anti-sigma factor antagonist activity"/>
    <property type="evidence" value="ECO:0007669"/>
    <property type="project" value="InterPro"/>
</dbReference>
<dbReference type="Proteomes" id="UP000186040">
    <property type="component" value="Unassembled WGS sequence"/>
</dbReference>
<evidence type="ECO:0000259" key="3">
    <source>
        <dbReference type="PROSITE" id="PS50801"/>
    </source>
</evidence>
<sequence>MGASFSTSESREGSELTVVAVGDVDLLSAPLLDRPVTQALDGGGVTRLVLDLRKVTFLASSGLAVLAEAHDRCDKLGVDYQVVVREGSAAARALAVTRLDTVFEVERVPADR</sequence>
<accession>A0A1Q9LS31</accession>
<organism evidence="4 5">
    <name type="scientific">Actinokineospora bangkokensis</name>
    <dbReference type="NCBI Taxonomy" id="1193682"/>
    <lineage>
        <taxon>Bacteria</taxon>
        <taxon>Bacillati</taxon>
        <taxon>Actinomycetota</taxon>
        <taxon>Actinomycetes</taxon>
        <taxon>Pseudonocardiales</taxon>
        <taxon>Pseudonocardiaceae</taxon>
        <taxon>Actinokineospora</taxon>
    </lineage>
</organism>
<evidence type="ECO:0000313" key="5">
    <source>
        <dbReference type="Proteomes" id="UP000186040"/>
    </source>
</evidence>
<protein>
    <recommendedName>
        <fullName evidence="2">Anti-sigma factor antagonist</fullName>
    </recommendedName>
</protein>
<dbReference type="PANTHER" id="PTHR33495:SF2">
    <property type="entry name" value="ANTI-SIGMA FACTOR ANTAGONIST TM_1081-RELATED"/>
    <property type="match status" value="1"/>
</dbReference>
<evidence type="ECO:0000313" key="4">
    <source>
        <dbReference type="EMBL" id="OLR94804.1"/>
    </source>
</evidence>
<dbReference type="SUPFAM" id="SSF52091">
    <property type="entry name" value="SpoIIaa-like"/>
    <property type="match status" value="1"/>
</dbReference>
<evidence type="ECO:0000256" key="2">
    <source>
        <dbReference type="RuleBase" id="RU003749"/>
    </source>
</evidence>
<dbReference type="STRING" id="1193682.BJP25_09220"/>
<reference evidence="4 5" key="1">
    <citation type="submission" date="2016-10" db="EMBL/GenBank/DDBJ databases">
        <title>The Draft Genome Sequence of Actinokineospora bangkokensis 44EHWT reveals the biosynthetic pathway of antifungal compounds Thailandins with unusual extender unit butylmalonyl-CoA.</title>
        <authorList>
            <person name="Greule A."/>
            <person name="Intra B."/>
            <person name="Flemming S."/>
            <person name="Rommel M.G."/>
            <person name="Panbangred W."/>
            <person name="Bechthold A."/>
        </authorList>
    </citation>
    <scope>NUCLEOTIDE SEQUENCE [LARGE SCALE GENOMIC DNA]</scope>
    <source>
        <strain evidence="4 5">44EHW</strain>
    </source>
</reference>
<keyword evidence="5" id="KW-1185">Reference proteome</keyword>
<dbReference type="PANTHER" id="PTHR33495">
    <property type="entry name" value="ANTI-SIGMA FACTOR ANTAGONIST TM_1081-RELATED-RELATED"/>
    <property type="match status" value="1"/>
</dbReference>
<dbReference type="AlphaFoldDB" id="A0A1Q9LS31"/>
<name>A0A1Q9LS31_9PSEU</name>
<dbReference type="InterPro" id="IPR003658">
    <property type="entry name" value="Anti-sigma_ant"/>
</dbReference>
<dbReference type="PROSITE" id="PS50801">
    <property type="entry name" value="STAS"/>
    <property type="match status" value="1"/>
</dbReference>